<dbReference type="EMBL" id="JAWDIP010000003">
    <property type="protein sequence ID" value="MDY0393324.1"/>
    <property type="molecule type" value="Genomic_DNA"/>
</dbReference>
<evidence type="ECO:0000256" key="2">
    <source>
        <dbReference type="SAM" id="MobiDB-lite"/>
    </source>
</evidence>
<dbReference type="RefSeq" id="WP_390356711.1">
    <property type="nucleotide sequence ID" value="NZ_JBHUIZ010000013.1"/>
</dbReference>
<dbReference type="SMART" id="SM00646">
    <property type="entry name" value="Ami_3"/>
    <property type="match status" value="1"/>
</dbReference>
<dbReference type="Pfam" id="PF01520">
    <property type="entry name" value="Amidase_3"/>
    <property type="match status" value="1"/>
</dbReference>
<dbReference type="SUPFAM" id="SSF53187">
    <property type="entry name" value="Zn-dependent exopeptidases"/>
    <property type="match status" value="1"/>
</dbReference>
<evidence type="ECO:0000313" key="4">
    <source>
        <dbReference type="EMBL" id="MDY0393324.1"/>
    </source>
</evidence>
<dbReference type="Pfam" id="PF01476">
    <property type="entry name" value="LysM"/>
    <property type="match status" value="1"/>
</dbReference>
<dbReference type="InterPro" id="IPR002508">
    <property type="entry name" value="MurNAc-LAA_cat"/>
</dbReference>
<comment type="caution">
    <text evidence="4">The sequence shown here is derived from an EMBL/GenBank/DDBJ whole genome shotgun (WGS) entry which is preliminary data.</text>
</comment>
<dbReference type="SMART" id="SM00257">
    <property type="entry name" value="LysM"/>
    <property type="match status" value="1"/>
</dbReference>
<dbReference type="SUPFAM" id="SSF54106">
    <property type="entry name" value="LysM domain"/>
    <property type="match status" value="1"/>
</dbReference>
<dbReference type="InterPro" id="IPR036779">
    <property type="entry name" value="LysM_dom_sf"/>
</dbReference>
<dbReference type="Gene3D" id="3.10.350.10">
    <property type="entry name" value="LysM domain"/>
    <property type="match status" value="1"/>
</dbReference>
<feature type="region of interest" description="Disordered" evidence="2">
    <location>
        <begin position="1"/>
        <end position="20"/>
    </location>
</feature>
<dbReference type="InterPro" id="IPR050695">
    <property type="entry name" value="N-acetylmuramoyl_amidase_3"/>
</dbReference>
<dbReference type="EC" id="3.5.1.28" evidence="4"/>
<evidence type="ECO:0000313" key="5">
    <source>
        <dbReference type="Proteomes" id="UP001281447"/>
    </source>
</evidence>
<protein>
    <submittedName>
        <fullName evidence="4">N-acetylmuramoyl-L-alanine amidase</fullName>
        <ecNumber evidence="4">3.5.1.28</ecNumber>
    </submittedName>
</protein>
<keyword evidence="1 4" id="KW-0378">Hydrolase</keyword>
<accession>A0ABU5C428</accession>
<organism evidence="4 5">
    <name type="scientific">Tigheibacillus halophilus</name>
    <dbReference type="NCBI Taxonomy" id="361280"/>
    <lineage>
        <taxon>Bacteria</taxon>
        <taxon>Bacillati</taxon>
        <taxon>Bacillota</taxon>
        <taxon>Bacilli</taxon>
        <taxon>Bacillales</taxon>
        <taxon>Bacillaceae</taxon>
        <taxon>Tigheibacillus</taxon>
    </lineage>
</organism>
<dbReference type="GO" id="GO:0008745">
    <property type="term" value="F:N-acetylmuramoyl-L-alanine amidase activity"/>
    <property type="evidence" value="ECO:0007669"/>
    <property type="project" value="UniProtKB-EC"/>
</dbReference>
<sequence length="231" mass="25386">MKKIFIDPGHGGSDPGANANGMKEKDLTLAIALKLRQILENEYTGHSLKFSRTSDVDRSLRQRTNDANAWNADYLLSIHINAGGGTGFESYIYNGSYGSKAETNRLRTLIHDQVVLASGFRDRGKKEDNFHMLRESAMPAVLTENGFIDGGDANNLKQNAFLEKVARGHAKGLAAALGLSIKQGQQFYIVQAGDTLWSISVMYQTTVDALLDLNPGIDPQYLQIGQKIRVK</sequence>
<name>A0ABU5C428_9BACI</name>
<reference evidence="4 5" key="1">
    <citation type="submission" date="2023-10" db="EMBL/GenBank/DDBJ databases">
        <title>Virgibacillus halophilus 5B73C genome.</title>
        <authorList>
            <person name="Miliotis G."/>
            <person name="Sengupta P."/>
            <person name="Hameed A."/>
            <person name="Chuvochina M."/>
            <person name="Mcdonagh F."/>
            <person name="Simpson A.C."/>
            <person name="Singh N.K."/>
            <person name="Rekha P.D."/>
            <person name="Raman K."/>
            <person name="Hugenholtz P."/>
            <person name="Venkateswaran K."/>
        </authorList>
    </citation>
    <scope>NUCLEOTIDE SEQUENCE [LARGE SCALE GENOMIC DNA]</scope>
    <source>
        <strain evidence="4 5">5B73C</strain>
    </source>
</reference>
<dbReference type="PANTHER" id="PTHR30404:SF0">
    <property type="entry name" value="N-ACETYLMURAMOYL-L-ALANINE AMIDASE AMIC"/>
    <property type="match status" value="1"/>
</dbReference>
<evidence type="ECO:0000256" key="1">
    <source>
        <dbReference type="ARBA" id="ARBA00022801"/>
    </source>
</evidence>
<dbReference type="PROSITE" id="PS51782">
    <property type="entry name" value="LYSM"/>
    <property type="match status" value="1"/>
</dbReference>
<dbReference type="Proteomes" id="UP001281447">
    <property type="component" value="Unassembled WGS sequence"/>
</dbReference>
<keyword evidence="5" id="KW-1185">Reference proteome</keyword>
<feature type="domain" description="LysM" evidence="3">
    <location>
        <begin position="186"/>
        <end position="230"/>
    </location>
</feature>
<proteinExistence type="predicted"/>
<dbReference type="CDD" id="cd02696">
    <property type="entry name" value="MurNAc-LAA"/>
    <property type="match status" value="1"/>
</dbReference>
<dbReference type="Gene3D" id="3.40.630.40">
    <property type="entry name" value="Zn-dependent exopeptidases"/>
    <property type="match status" value="1"/>
</dbReference>
<dbReference type="PANTHER" id="PTHR30404">
    <property type="entry name" value="N-ACETYLMURAMOYL-L-ALANINE AMIDASE"/>
    <property type="match status" value="1"/>
</dbReference>
<dbReference type="InterPro" id="IPR018392">
    <property type="entry name" value="LysM"/>
</dbReference>
<gene>
    <name evidence="4" type="ORF">RWE15_01375</name>
</gene>
<evidence type="ECO:0000259" key="3">
    <source>
        <dbReference type="PROSITE" id="PS51782"/>
    </source>
</evidence>
<dbReference type="CDD" id="cd00118">
    <property type="entry name" value="LysM"/>
    <property type="match status" value="1"/>
</dbReference>